<evidence type="ECO:0000256" key="1">
    <source>
        <dbReference type="SAM" id="MobiDB-lite"/>
    </source>
</evidence>
<proteinExistence type="predicted"/>
<dbReference type="FunCoup" id="G3VYH7">
    <property type="interactions" value="85"/>
</dbReference>
<dbReference type="GeneID" id="100933284"/>
<dbReference type="Ensembl" id="ENSSHAT00000008299.2">
    <property type="protein sequence ID" value="ENSSHAP00000008232.2"/>
    <property type="gene ID" value="ENSSHAG00000007133.2"/>
</dbReference>
<dbReference type="GeneTree" id="ENSGT00940000166035"/>
<dbReference type="KEGG" id="shr:100933284"/>
<dbReference type="PANTHER" id="PTHR28309">
    <property type="entry name" value="REQUIRED FOR EXCISION 1-B DOMAIN-CONTAINING PROTEIN"/>
    <property type="match status" value="1"/>
</dbReference>
<evidence type="ECO:0000313" key="3">
    <source>
        <dbReference type="Proteomes" id="UP000007648"/>
    </source>
</evidence>
<evidence type="ECO:0000313" key="2">
    <source>
        <dbReference type="Ensembl" id="ENSSHAP00000008232.2"/>
    </source>
</evidence>
<dbReference type="PANTHER" id="PTHR28309:SF1">
    <property type="entry name" value="REQUIRED FOR EXCISION 1-B DOMAIN-CONTAINING PROTEIN"/>
    <property type="match status" value="1"/>
</dbReference>
<dbReference type="AlphaFoldDB" id="G3VYH7"/>
<reference evidence="2" key="2">
    <citation type="submission" date="2025-08" db="UniProtKB">
        <authorList>
            <consortium name="Ensembl"/>
        </authorList>
    </citation>
    <scope>IDENTIFICATION</scope>
</reference>
<dbReference type="OrthoDB" id="434723at2759"/>
<dbReference type="eggNOG" id="ENOG502S01K">
    <property type="taxonomic scope" value="Eukaryota"/>
</dbReference>
<reference evidence="2 3" key="1">
    <citation type="journal article" date="2011" name="Proc. Natl. Acad. Sci. U.S.A.">
        <title>Genetic diversity and population structure of the endangered marsupial Sarcophilus harrisii (Tasmanian devil).</title>
        <authorList>
            <person name="Miller W."/>
            <person name="Hayes V.M."/>
            <person name="Ratan A."/>
            <person name="Petersen D.C."/>
            <person name="Wittekindt N.E."/>
            <person name="Miller J."/>
            <person name="Walenz B."/>
            <person name="Knight J."/>
            <person name="Qi J."/>
            <person name="Zhao F."/>
            <person name="Wang Q."/>
            <person name="Bedoya-Reina O.C."/>
            <person name="Katiyar N."/>
            <person name="Tomsho L.P."/>
            <person name="Kasson L.M."/>
            <person name="Hardie R.A."/>
            <person name="Woodbridge P."/>
            <person name="Tindall E.A."/>
            <person name="Bertelsen M.F."/>
            <person name="Dixon D."/>
            <person name="Pyecroft S."/>
            <person name="Helgen K.M."/>
            <person name="Lesk A.M."/>
            <person name="Pringle T.H."/>
            <person name="Patterson N."/>
            <person name="Zhang Y."/>
            <person name="Kreiss A."/>
            <person name="Woods G.M."/>
            <person name="Jones M.E."/>
            <person name="Schuster S.C."/>
        </authorList>
    </citation>
    <scope>NUCLEOTIDE SEQUENCE [LARGE SCALE GENOMIC DNA]</scope>
</reference>
<name>G3VYH7_SARHA</name>
<dbReference type="Pfam" id="PF14966">
    <property type="entry name" value="DNA_repr_REX1B"/>
    <property type="match status" value="1"/>
</dbReference>
<accession>G3VYH7</accession>
<dbReference type="CTD" id="55049"/>
<reference evidence="2" key="3">
    <citation type="submission" date="2025-09" db="UniProtKB">
        <authorList>
            <consortium name="Ensembl"/>
        </authorList>
    </citation>
    <scope>IDENTIFICATION</scope>
</reference>
<dbReference type="Proteomes" id="UP000007648">
    <property type="component" value="Unassembled WGS sequence"/>
</dbReference>
<sequence length="183" mass="20230">MGPAMPGAKAEAEAPASPDGGAGVPGPEEPARVGSHSRVRDLLLQLQGLQAERSEAFGLLDQGHQAYLSSGPHYDFPRYRQLVHEVTKAFASISREVLAIQKQLKDTHGRPDLAQHLASLQDQEHQRLELTAALQLARQKAQEEPEAAAPREEVQELRQRIIKTMEVISEIVQDLKYDSEETE</sequence>
<feature type="region of interest" description="Disordered" evidence="1">
    <location>
        <begin position="1"/>
        <end position="37"/>
    </location>
</feature>
<dbReference type="InParanoid" id="G3VYH7"/>
<keyword evidence="3" id="KW-1185">Reference proteome</keyword>
<dbReference type="InterPro" id="IPR039491">
    <property type="entry name" value="REX1-B"/>
</dbReference>
<protein>
    <submittedName>
        <fullName evidence="2">Required for excision 1-B domain containing</fullName>
    </submittedName>
</protein>
<dbReference type="RefSeq" id="XP_031804052.1">
    <property type="nucleotide sequence ID" value="XM_031948192.1"/>
</dbReference>
<organism evidence="2 3">
    <name type="scientific">Sarcophilus harrisii</name>
    <name type="common">Tasmanian devil</name>
    <name type="synonym">Sarcophilus laniarius</name>
    <dbReference type="NCBI Taxonomy" id="9305"/>
    <lineage>
        <taxon>Eukaryota</taxon>
        <taxon>Metazoa</taxon>
        <taxon>Chordata</taxon>
        <taxon>Craniata</taxon>
        <taxon>Vertebrata</taxon>
        <taxon>Euteleostomi</taxon>
        <taxon>Mammalia</taxon>
        <taxon>Metatheria</taxon>
        <taxon>Dasyuromorphia</taxon>
        <taxon>Dasyuridae</taxon>
        <taxon>Sarcophilus</taxon>
    </lineage>
</organism>
<gene>
    <name evidence="2" type="primary">REX1BD</name>
</gene>